<reference evidence="1 2" key="1">
    <citation type="journal article" date="2012" name="J. Bacteriol.">
        <title>Complete Genome Sequence of the Naphthalene-Degrading Pseudomonas putida Strain ND6.</title>
        <authorList>
            <person name="Li S."/>
            <person name="Zhao H."/>
            <person name="Li Y."/>
            <person name="Niu S."/>
            <person name="Cai B."/>
        </authorList>
    </citation>
    <scope>NUCLEOTIDE SEQUENCE [LARGE SCALE GENOMIC DNA]</scope>
    <source>
        <strain evidence="1 2">ND6</strain>
    </source>
</reference>
<dbReference type="EMBL" id="CP003588">
    <property type="protein sequence ID" value="AFK68034.1"/>
    <property type="molecule type" value="Genomic_DNA"/>
</dbReference>
<gene>
    <name evidence="1" type="ORF">YSA_02339</name>
</gene>
<protein>
    <submittedName>
        <fullName evidence="1">Uncharacterized protein</fullName>
    </submittedName>
</protein>
<name>I3URB3_PSEPU</name>
<accession>I3URB3</accession>
<evidence type="ECO:0000313" key="2">
    <source>
        <dbReference type="Proteomes" id="UP000005268"/>
    </source>
</evidence>
<organism evidence="1 2">
    <name type="scientific">Pseudomonas putida ND6</name>
    <dbReference type="NCBI Taxonomy" id="231023"/>
    <lineage>
        <taxon>Bacteria</taxon>
        <taxon>Pseudomonadati</taxon>
        <taxon>Pseudomonadota</taxon>
        <taxon>Gammaproteobacteria</taxon>
        <taxon>Pseudomonadales</taxon>
        <taxon>Pseudomonadaceae</taxon>
        <taxon>Pseudomonas</taxon>
    </lineage>
</organism>
<dbReference type="Proteomes" id="UP000005268">
    <property type="component" value="Chromosome"/>
</dbReference>
<proteinExistence type="predicted"/>
<dbReference type="AlphaFoldDB" id="I3URB3"/>
<dbReference type="HOGENOM" id="CLU_3366687_0_0_6"/>
<sequence length="35" mass="4029">MLHADSTWRQLITHSRPSFPLPVPWSRANTAKGLR</sequence>
<dbReference type="KEGG" id="ppi:YSA_02339"/>
<evidence type="ECO:0000313" key="1">
    <source>
        <dbReference type="EMBL" id="AFK68034.1"/>
    </source>
</evidence>